<keyword evidence="7 11" id="KW-0798">TonB box</keyword>
<dbReference type="SUPFAM" id="SSF56935">
    <property type="entry name" value="Porins"/>
    <property type="match status" value="1"/>
</dbReference>
<dbReference type="InterPro" id="IPR008969">
    <property type="entry name" value="CarboxyPept-like_regulatory"/>
</dbReference>
<dbReference type="NCBIfam" id="TIGR04057">
    <property type="entry name" value="SusC_RagA_signa"/>
    <property type="match status" value="1"/>
</dbReference>
<dbReference type="Gene3D" id="2.170.130.10">
    <property type="entry name" value="TonB-dependent receptor, plug domain"/>
    <property type="match status" value="1"/>
</dbReference>
<gene>
    <name evidence="14" type="ORF">HHL17_20375</name>
</gene>
<evidence type="ECO:0000256" key="5">
    <source>
        <dbReference type="ARBA" id="ARBA00022692"/>
    </source>
</evidence>
<protein>
    <submittedName>
        <fullName evidence="14">TonB-dependent receptor</fullName>
    </submittedName>
</protein>
<name>A0A848GQD8_9BACT</name>
<sequence length="1109" mass="120821">MRVSVLLLGIMVAGTLCLHAGTGTAQDLSHIRLQIQLKGKTLAAAISELSAASKLSFAFDKAALHDKTVAETNFNNVALSDILHRLLRNSGYRYEIINRTVVIVKEVKPVKVNPGKIAGKVTDEKGEVLPGASIRIPELNKSTVSEGDGSFSLTVDPGVYTVEVSFISFAPQRILKVQVEEGRARELSIIMKQASSALSEVLVVGYGTQEKKDITGSVGSVAGEQINNRTVGSLDQALVGKVAGLSVSNNSGAPGTGMMIRIRGVGTINNSDPLYVVDGNPFGNINNLDPEDIQSVEILKSASAAAIYGSRGANGVVLVTTKKGSAGAMKIDLHTFTGMQQVYKKLKLTNAATYARYYNDALKAGGLAPVFDNPDSYGQGTDWQDAIFRTAPVSKYEVAFSGGKEGSVYRMSASYLKQKGTVIGTDYTKTSVSLNSTHQLKRWLKFGENLNYAFTTRNSISDYDSDARGIISTAIQMAPTVPVKNADGSYGVSPFANTYNPVAAVENIQRLNKRWWLMGSFYAQADLLPGLNYKSQFNINVGNGRERSYIPVYYVSNSQKEDVSSLEEEASNGTDWAWENTLSYSRSFGKHHIDGLLGVTAQHSYDSYIRAYGQNLPADASLTRSLQYLDLASSGMNIGGGGDEWGMLSYFGRLNYSYRNTYLATVNVRRDGSSKFGANNRFGTFPSFSLGWRLSNEPFLRDVKFINDLKLRGGWGSLGNESSLSTSATVSTLKVNIPYPFGRGKEQEVLLGATPSSIGNMNLKWESTRETDLGLDATLFDNRITVGADYYHRATSGILVRLPILASVGVSEAPYVNGGNVVNKGFEFTLGFHSNRKKSFGYDISLNYAINRNEVTSLMNDGAAFYAGEITSGVRVSKTMAGHPIGGFFGYVTDGIFQDQKAVDDAAKQPGAAPGDIRYKDLNGDGVIDDKDQTYIGSPWPTRIYGLSASFWYKNFDLNLTLSGRGGNQIYTGWKHYTNSSGISNYFAPDKEQSWTGEGSTNKEPRVNILDPNNNMRPSDRWIQNGSFLRLNSLQLGYSLPQSLLKRWGIAKVRVYAGGENLFTITRYDGFDPEVGMRDGNDGDPLDVGIDRAYYPRPRTLSVGLNVNF</sequence>
<evidence type="ECO:0000256" key="11">
    <source>
        <dbReference type="RuleBase" id="RU003357"/>
    </source>
</evidence>
<keyword evidence="2 10" id="KW-0813">Transport</keyword>
<proteinExistence type="inferred from homology"/>
<keyword evidence="15" id="KW-1185">Reference proteome</keyword>
<evidence type="ECO:0000256" key="7">
    <source>
        <dbReference type="ARBA" id="ARBA00023077"/>
    </source>
</evidence>
<evidence type="ECO:0000256" key="2">
    <source>
        <dbReference type="ARBA" id="ARBA00022448"/>
    </source>
</evidence>
<dbReference type="InterPro" id="IPR012910">
    <property type="entry name" value="Plug_dom"/>
</dbReference>
<feature type="chain" id="PRO_5032988485" evidence="12">
    <location>
        <begin position="26"/>
        <end position="1109"/>
    </location>
</feature>
<dbReference type="Pfam" id="PF07715">
    <property type="entry name" value="Plug"/>
    <property type="match status" value="1"/>
</dbReference>
<dbReference type="Gene3D" id="3.55.50.30">
    <property type="match status" value="1"/>
</dbReference>
<dbReference type="PROSITE" id="PS52016">
    <property type="entry name" value="TONB_DEPENDENT_REC_3"/>
    <property type="match status" value="1"/>
</dbReference>
<reference evidence="14 15" key="1">
    <citation type="submission" date="2020-04" db="EMBL/GenBank/DDBJ databases">
        <title>Chitinophaga sp. G-6-1-13 sp. nov., isolated from soil.</title>
        <authorList>
            <person name="Dahal R.H."/>
            <person name="Chaudhary D.K."/>
        </authorList>
    </citation>
    <scope>NUCLEOTIDE SEQUENCE [LARGE SCALE GENOMIC DNA]</scope>
    <source>
        <strain evidence="14 15">G-6-1-13</strain>
    </source>
</reference>
<dbReference type="InterPro" id="IPR023996">
    <property type="entry name" value="TonB-dep_OMP_SusC/RagA"/>
</dbReference>
<dbReference type="InterPro" id="IPR039426">
    <property type="entry name" value="TonB-dep_rcpt-like"/>
</dbReference>
<dbReference type="InterPro" id="IPR000531">
    <property type="entry name" value="Beta-barrel_TonB"/>
</dbReference>
<evidence type="ECO:0000313" key="15">
    <source>
        <dbReference type="Proteomes" id="UP000583266"/>
    </source>
</evidence>
<dbReference type="SUPFAM" id="SSF49464">
    <property type="entry name" value="Carboxypeptidase regulatory domain-like"/>
    <property type="match status" value="1"/>
</dbReference>
<dbReference type="NCBIfam" id="TIGR04056">
    <property type="entry name" value="OMP_RagA_SusC"/>
    <property type="match status" value="1"/>
</dbReference>
<keyword evidence="12" id="KW-0732">Signal</keyword>
<keyword evidence="14" id="KW-0675">Receptor</keyword>
<evidence type="ECO:0000256" key="8">
    <source>
        <dbReference type="ARBA" id="ARBA00023136"/>
    </source>
</evidence>
<dbReference type="Pfam" id="PF00593">
    <property type="entry name" value="TonB_dep_Rec_b-barrel"/>
    <property type="match status" value="1"/>
</dbReference>
<evidence type="ECO:0000259" key="13">
    <source>
        <dbReference type="SMART" id="SM00965"/>
    </source>
</evidence>
<keyword evidence="4" id="KW-0406">Ion transport</keyword>
<dbReference type="RefSeq" id="WP_169226634.1">
    <property type="nucleotide sequence ID" value="NZ_JABBGC010000002.1"/>
</dbReference>
<evidence type="ECO:0000256" key="12">
    <source>
        <dbReference type="SAM" id="SignalP"/>
    </source>
</evidence>
<dbReference type="InterPro" id="IPR037066">
    <property type="entry name" value="Plug_dom_sf"/>
</dbReference>
<feature type="domain" description="Secretin/TonB short N-terminal" evidence="13">
    <location>
        <begin position="55"/>
        <end position="106"/>
    </location>
</feature>
<comment type="similarity">
    <text evidence="10 11">Belongs to the TonB-dependent receptor family.</text>
</comment>
<evidence type="ECO:0000256" key="4">
    <source>
        <dbReference type="ARBA" id="ARBA00022496"/>
    </source>
</evidence>
<comment type="subcellular location">
    <subcellularLocation>
        <location evidence="1 10">Cell outer membrane</location>
        <topology evidence="1 10">Multi-pass membrane protein</topology>
    </subcellularLocation>
</comment>
<dbReference type="Gene3D" id="2.40.170.20">
    <property type="entry name" value="TonB-dependent receptor, beta-barrel domain"/>
    <property type="match status" value="1"/>
</dbReference>
<dbReference type="Pfam" id="PF13715">
    <property type="entry name" value="CarbopepD_reg_2"/>
    <property type="match status" value="1"/>
</dbReference>
<dbReference type="Proteomes" id="UP000583266">
    <property type="component" value="Unassembled WGS sequence"/>
</dbReference>
<dbReference type="InterPro" id="IPR023997">
    <property type="entry name" value="TonB-dep_OMP_SusC/RagA_CS"/>
</dbReference>
<organism evidence="14 15">
    <name type="scientific">Chitinophaga fulva</name>
    <dbReference type="NCBI Taxonomy" id="2728842"/>
    <lineage>
        <taxon>Bacteria</taxon>
        <taxon>Pseudomonadati</taxon>
        <taxon>Bacteroidota</taxon>
        <taxon>Chitinophagia</taxon>
        <taxon>Chitinophagales</taxon>
        <taxon>Chitinophagaceae</taxon>
        <taxon>Chitinophaga</taxon>
    </lineage>
</organism>
<evidence type="ECO:0000313" key="14">
    <source>
        <dbReference type="EMBL" id="NML39569.1"/>
    </source>
</evidence>
<keyword evidence="4" id="KW-0410">Iron transport</keyword>
<feature type="signal peptide" evidence="12">
    <location>
        <begin position="1"/>
        <end position="25"/>
    </location>
</feature>
<evidence type="ECO:0000256" key="3">
    <source>
        <dbReference type="ARBA" id="ARBA00022452"/>
    </source>
</evidence>
<dbReference type="Gene3D" id="2.60.40.1120">
    <property type="entry name" value="Carboxypeptidase-like, regulatory domain"/>
    <property type="match status" value="1"/>
</dbReference>
<evidence type="ECO:0000256" key="9">
    <source>
        <dbReference type="ARBA" id="ARBA00023237"/>
    </source>
</evidence>
<keyword evidence="5 10" id="KW-0812">Transmembrane</keyword>
<keyword evidence="3 10" id="KW-1134">Transmembrane beta strand</keyword>
<dbReference type="GO" id="GO:0009279">
    <property type="term" value="C:cell outer membrane"/>
    <property type="evidence" value="ECO:0007669"/>
    <property type="project" value="UniProtKB-SubCell"/>
</dbReference>
<dbReference type="GO" id="GO:0006826">
    <property type="term" value="P:iron ion transport"/>
    <property type="evidence" value="ECO:0007669"/>
    <property type="project" value="UniProtKB-KW"/>
</dbReference>
<dbReference type="SMART" id="SM00965">
    <property type="entry name" value="STN"/>
    <property type="match status" value="1"/>
</dbReference>
<evidence type="ECO:0000256" key="1">
    <source>
        <dbReference type="ARBA" id="ARBA00004571"/>
    </source>
</evidence>
<evidence type="ECO:0000256" key="6">
    <source>
        <dbReference type="ARBA" id="ARBA00023004"/>
    </source>
</evidence>
<dbReference type="InterPro" id="IPR011662">
    <property type="entry name" value="Secretin/TonB_short_N"/>
</dbReference>
<comment type="caution">
    <text evidence="14">The sequence shown here is derived from an EMBL/GenBank/DDBJ whole genome shotgun (WGS) entry which is preliminary data.</text>
</comment>
<dbReference type="AlphaFoldDB" id="A0A848GQD8"/>
<keyword evidence="8 10" id="KW-0472">Membrane</keyword>
<dbReference type="Pfam" id="PF07660">
    <property type="entry name" value="STN"/>
    <property type="match status" value="1"/>
</dbReference>
<keyword evidence="6" id="KW-0408">Iron</keyword>
<keyword evidence="9 10" id="KW-0998">Cell outer membrane</keyword>
<dbReference type="EMBL" id="JABBGC010000002">
    <property type="protein sequence ID" value="NML39569.1"/>
    <property type="molecule type" value="Genomic_DNA"/>
</dbReference>
<dbReference type="InterPro" id="IPR036942">
    <property type="entry name" value="Beta-barrel_TonB_sf"/>
</dbReference>
<accession>A0A848GQD8</accession>
<evidence type="ECO:0000256" key="10">
    <source>
        <dbReference type="PROSITE-ProRule" id="PRU01360"/>
    </source>
</evidence>